<sequence length="108" mass="12018">MATCTGIEAHCSLLSTFAYMAYSSSSASHFRAVRARLVRLVGSPAIDINDHAAIKKLQAALEREAQRQADLHEKELAARERQRVRGLINQGILDTKILQETSKRKKEA</sequence>
<evidence type="ECO:0000313" key="4">
    <source>
        <dbReference type="WBParaSite" id="MCOS_0000549401-mRNA-1"/>
    </source>
</evidence>
<evidence type="ECO:0000313" key="2">
    <source>
        <dbReference type="EMBL" id="VDD79492.1"/>
    </source>
</evidence>
<evidence type="ECO:0000256" key="1">
    <source>
        <dbReference type="SAM" id="Coils"/>
    </source>
</evidence>
<evidence type="ECO:0000313" key="3">
    <source>
        <dbReference type="Proteomes" id="UP000267029"/>
    </source>
</evidence>
<dbReference type="AlphaFoldDB" id="A0A0R3UEP2"/>
<accession>A0A0R3UEP2</accession>
<feature type="coiled-coil region" evidence="1">
    <location>
        <begin position="54"/>
        <end position="82"/>
    </location>
</feature>
<name>A0A0R3UEP2_MESCO</name>
<dbReference type="EMBL" id="UXSR01005197">
    <property type="protein sequence ID" value="VDD79492.1"/>
    <property type="molecule type" value="Genomic_DNA"/>
</dbReference>
<dbReference type="WBParaSite" id="MCOS_0000549401-mRNA-1">
    <property type="protein sequence ID" value="MCOS_0000549401-mRNA-1"/>
    <property type="gene ID" value="MCOS_0000549401"/>
</dbReference>
<protein>
    <submittedName>
        <fullName evidence="4">39S ribosomal protein L52, mitochondrial</fullName>
    </submittedName>
</protein>
<organism evidence="4">
    <name type="scientific">Mesocestoides corti</name>
    <name type="common">Flatworm</name>
    <dbReference type="NCBI Taxonomy" id="53468"/>
    <lineage>
        <taxon>Eukaryota</taxon>
        <taxon>Metazoa</taxon>
        <taxon>Spiralia</taxon>
        <taxon>Lophotrochozoa</taxon>
        <taxon>Platyhelminthes</taxon>
        <taxon>Cestoda</taxon>
        <taxon>Eucestoda</taxon>
        <taxon>Cyclophyllidea</taxon>
        <taxon>Mesocestoididae</taxon>
        <taxon>Mesocestoides</taxon>
    </lineage>
</organism>
<reference evidence="4" key="1">
    <citation type="submission" date="2017-02" db="UniProtKB">
        <authorList>
            <consortium name="WormBaseParasite"/>
        </authorList>
    </citation>
    <scope>IDENTIFICATION</scope>
</reference>
<reference evidence="2 3" key="2">
    <citation type="submission" date="2018-10" db="EMBL/GenBank/DDBJ databases">
        <authorList>
            <consortium name="Pathogen Informatics"/>
        </authorList>
    </citation>
    <scope>NUCLEOTIDE SEQUENCE [LARGE SCALE GENOMIC DNA]</scope>
</reference>
<dbReference type="Proteomes" id="UP000267029">
    <property type="component" value="Unassembled WGS sequence"/>
</dbReference>
<keyword evidence="3" id="KW-1185">Reference proteome</keyword>
<gene>
    <name evidence="2" type="ORF">MCOS_LOCUS5495</name>
</gene>
<proteinExistence type="predicted"/>
<keyword evidence="1" id="KW-0175">Coiled coil</keyword>